<dbReference type="InterPro" id="IPR000524">
    <property type="entry name" value="Tscrpt_reg_HTH_GntR"/>
</dbReference>
<evidence type="ECO:0000256" key="3">
    <source>
        <dbReference type="ARBA" id="ARBA00023163"/>
    </source>
</evidence>
<dbReference type="Pfam" id="PF00392">
    <property type="entry name" value="GntR"/>
    <property type="match status" value="1"/>
</dbReference>
<keyword evidence="2" id="KW-0238">DNA-binding</keyword>
<dbReference type="SMART" id="SM00895">
    <property type="entry name" value="FCD"/>
    <property type="match status" value="1"/>
</dbReference>
<gene>
    <name evidence="5" type="ORF">SBA_ch2_3220</name>
</gene>
<dbReference type="Proteomes" id="UP001059971">
    <property type="component" value="Chromosome 2"/>
</dbReference>
<accession>A0ABM7G3E8</accession>
<dbReference type="SMART" id="SM00345">
    <property type="entry name" value="HTH_GNTR"/>
    <property type="match status" value="1"/>
</dbReference>
<dbReference type="Pfam" id="PF07729">
    <property type="entry name" value="FCD"/>
    <property type="match status" value="1"/>
</dbReference>
<protein>
    <submittedName>
        <fullName evidence="5">GntR family transcriptional regulator</fullName>
    </submittedName>
</protein>
<dbReference type="SUPFAM" id="SSF48008">
    <property type="entry name" value="GntR ligand-binding domain-like"/>
    <property type="match status" value="1"/>
</dbReference>
<evidence type="ECO:0000313" key="6">
    <source>
        <dbReference type="Proteomes" id="UP001059971"/>
    </source>
</evidence>
<proteinExistence type="predicted"/>
<evidence type="ECO:0000256" key="2">
    <source>
        <dbReference type="ARBA" id="ARBA00023125"/>
    </source>
</evidence>
<dbReference type="InterPro" id="IPR011711">
    <property type="entry name" value="GntR_C"/>
</dbReference>
<sequence>MQDRLGGGALAATQRVRRRPRLAEAVVEDLVNAIVTEMYPAGTALPPENMLCDLYGVSRTVVREATTALTEKGLVVSQQGRGTIVRDSRDWNLLDPMILAALFRREDGLSYLDNLSEIRSSLEASMAAKAAKKATPESVAELTAQIDKLEGLVDMPAAYVHEDVHFHDIIMRISGDRLSKAIIDGIQGKALNTHGYAGKLSVAHVRDTQAAHRRIHDAIVAGDPEAAARAMREHIESSWAKRRSSRVET</sequence>
<dbReference type="Gene3D" id="1.10.10.10">
    <property type="entry name" value="Winged helix-like DNA-binding domain superfamily/Winged helix DNA-binding domain"/>
    <property type="match status" value="1"/>
</dbReference>
<dbReference type="InterPro" id="IPR036388">
    <property type="entry name" value="WH-like_DNA-bd_sf"/>
</dbReference>
<evidence type="ECO:0000259" key="4">
    <source>
        <dbReference type="PROSITE" id="PS50949"/>
    </source>
</evidence>
<keyword evidence="1" id="KW-0805">Transcription regulation</keyword>
<dbReference type="PANTHER" id="PTHR43537:SF44">
    <property type="entry name" value="GNTR FAMILY REGULATORY PROTEIN"/>
    <property type="match status" value="1"/>
</dbReference>
<dbReference type="EMBL" id="AP018818">
    <property type="protein sequence ID" value="BBF71789.1"/>
    <property type="molecule type" value="Genomic_DNA"/>
</dbReference>
<organism evidence="5 6">
    <name type="scientific">Sphingomonas bisphenolicum</name>
    <dbReference type="NCBI Taxonomy" id="296544"/>
    <lineage>
        <taxon>Bacteria</taxon>
        <taxon>Pseudomonadati</taxon>
        <taxon>Pseudomonadota</taxon>
        <taxon>Alphaproteobacteria</taxon>
        <taxon>Sphingomonadales</taxon>
        <taxon>Sphingomonadaceae</taxon>
        <taxon>Sphingomonas</taxon>
    </lineage>
</organism>
<dbReference type="CDD" id="cd07377">
    <property type="entry name" value="WHTH_GntR"/>
    <property type="match status" value="1"/>
</dbReference>
<dbReference type="PANTHER" id="PTHR43537">
    <property type="entry name" value="TRANSCRIPTIONAL REGULATOR, GNTR FAMILY"/>
    <property type="match status" value="1"/>
</dbReference>
<dbReference type="RefSeq" id="WP_261937403.1">
    <property type="nucleotide sequence ID" value="NZ_AP018818.1"/>
</dbReference>
<dbReference type="PRINTS" id="PR00035">
    <property type="entry name" value="HTHGNTR"/>
</dbReference>
<keyword evidence="3" id="KW-0804">Transcription</keyword>
<evidence type="ECO:0000313" key="5">
    <source>
        <dbReference type="EMBL" id="BBF71789.1"/>
    </source>
</evidence>
<evidence type="ECO:0000256" key="1">
    <source>
        <dbReference type="ARBA" id="ARBA00023015"/>
    </source>
</evidence>
<dbReference type="InterPro" id="IPR036390">
    <property type="entry name" value="WH_DNA-bd_sf"/>
</dbReference>
<dbReference type="PROSITE" id="PS50949">
    <property type="entry name" value="HTH_GNTR"/>
    <property type="match status" value="1"/>
</dbReference>
<reference evidence="5" key="1">
    <citation type="submission" date="2018-07" db="EMBL/GenBank/DDBJ databases">
        <title>Complete genome sequence of Sphingomonas bisphenolicum strain AO1, a bisphenol A degradative bacterium isolated from Japanese farm field.</title>
        <authorList>
            <person name="Murakami M."/>
            <person name="Koh M."/>
            <person name="Koba S."/>
            <person name="Matsumura Y."/>
        </authorList>
    </citation>
    <scope>NUCLEOTIDE SEQUENCE</scope>
    <source>
        <strain evidence="5">AO1</strain>
    </source>
</reference>
<keyword evidence="6" id="KW-1185">Reference proteome</keyword>
<dbReference type="SUPFAM" id="SSF46785">
    <property type="entry name" value="Winged helix' DNA-binding domain"/>
    <property type="match status" value="1"/>
</dbReference>
<dbReference type="Gene3D" id="1.20.120.530">
    <property type="entry name" value="GntR ligand-binding domain-like"/>
    <property type="match status" value="1"/>
</dbReference>
<feature type="domain" description="HTH gntR-type" evidence="4">
    <location>
        <begin position="20"/>
        <end position="88"/>
    </location>
</feature>
<name>A0ABM7G3E8_9SPHN</name>
<dbReference type="InterPro" id="IPR008920">
    <property type="entry name" value="TF_FadR/GntR_C"/>
</dbReference>